<feature type="region of interest" description="Disordered" evidence="1">
    <location>
        <begin position="157"/>
        <end position="582"/>
    </location>
</feature>
<feature type="compositionally biased region" description="Low complexity" evidence="1">
    <location>
        <begin position="237"/>
        <end position="255"/>
    </location>
</feature>
<feature type="signal peptide" evidence="2">
    <location>
        <begin position="1"/>
        <end position="28"/>
    </location>
</feature>
<keyword evidence="3" id="KW-1185">Reference proteome</keyword>
<feature type="compositionally biased region" description="Basic residues" evidence="1">
    <location>
        <begin position="281"/>
        <end position="309"/>
    </location>
</feature>
<evidence type="ECO:0000256" key="1">
    <source>
        <dbReference type="SAM" id="MobiDB-lite"/>
    </source>
</evidence>
<dbReference type="Gene3D" id="3.40.1260.10">
    <property type="entry name" value="DsrEFH-like"/>
    <property type="match status" value="1"/>
</dbReference>
<organism evidence="3 4">
    <name type="scientific">Parastrongyloides trichosuri</name>
    <name type="common">Possum-specific nematode worm</name>
    <dbReference type="NCBI Taxonomy" id="131310"/>
    <lineage>
        <taxon>Eukaryota</taxon>
        <taxon>Metazoa</taxon>
        <taxon>Ecdysozoa</taxon>
        <taxon>Nematoda</taxon>
        <taxon>Chromadorea</taxon>
        <taxon>Rhabditida</taxon>
        <taxon>Tylenchina</taxon>
        <taxon>Panagrolaimomorpha</taxon>
        <taxon>Strongyloidoidea</taxon>
        <taxon>Strongyloididae</taxon>
        <taxon>Parastrongyloides</taxon>
    </lineage>
</organism>
<dbReference type="AlphaFoldDB" id="A0A0N5A0W6"/>
<feature type="compositionally biased region" description="Low complexity" evidence="1">
    <location>
        <begin position="465"/>
        <end position="477"/>
    </location>
</feature>
<keyword evidence="2" id="KW-0732">Signal</keyword>
<evidence type="ECO:0000313" key="4">
    <source>
        <dbReference type="WBParaSite" id="PTRK_0001520800.1"/>
    </source>
</evidence>
<evidence type="ECO:0000256" key="2">
    <source>
        <dbReference type="SAM" id="SignalP"/>
    </source>
</evidence>
<feature type="compositionally biased region" description="Basic residues" evidence="1">
    <location>
        <begin position="427"/>
        <end position="448"/>
    </location>
</feature>
<dbReference type="Proteomes" id="UP000038045">
    <property type="component" value="Unplaced"/>
</dbReference>
<dbReference type="InterPro" id="IPR027396">
    <property type="entry name" value="DsrEFH-like"/>
</dbReference>
<accession>A0A0N5A0W6</accession>
<proteinExistence type="predicted"/>
<feature type="chain" id="PRO_5005892479" evidence="2">
    <location>
        <begin position="29"/>
        <end position="648"/>
    </location>
</feature>
<feature type="compositionally biased region" description="Basic and acidic residues" evidence="1">
    <location>
        <begin position="524"/>
        <end position="533"/>
    </location>
</feature>
<reference evidence="4" key="1">
    <citation type="submission" date="2017-02" db="UniProtKB">
        <authorList>
            <consortium name="WormBaseParasite"/>
        </authorList>
    </citation>
    <scope>IDENTIFICATION</scope>
</reference>
<feature type="compositionally biased region" description="Basic residues" evidence="1">
    <location>
        <begin position="334"/>
        <end position="380"/>
    </location>
</feature>
<name>A0A0N5A0W6_PARTI</name>
<protein>
    <submittedName>
        <fullName evidence="4">DrsE domain-containing protein</fullName>
    </submittedName>
</protein>
<dbReference type="WBParaSite" id="PTRK_0001520800.1">
    <property type="protein sequence ID" value="PTRK_0001520800.1"/>
    <property type="gene ID" value="PTRK_0001520800"/>
</dbReference>
<evidence type="ECO:0000313" key="3">
    <source>
        <dbReference type="Proteomes" id="UP000038045"/>
    </source>
</evidence>
<sequence>MKAVLSALVLALGALGVSTVALPSQAQAQTVVGHGAFTALPDAGEQPDAGRDYKVILDVAQGGPDDKPLKSLDRVARLTNLLEAGGVTGERRKIVAVLHGGATLATLSDAAWAARGKGEANPNSALIRALIAAGVQVRLCDPPPARVSGLARADCARPGAEPDPLVARPARASAATRAGSPRPAHAPASADARADARAFAADADAAAGSTGPARHCAATRAPARVQRRPGSERRPLLLRPPSGGPPAGRHAPARAQLSGRPAGRTGSTDQLGRPGSAARGARCHARRPGPAARRPHDRRRDRRRPRPQRLARADRGGPDRRGALARSGPYARRQPPRRRVRGRVRRHRRARRRRDPGRPAGQRRRQPVARRLRNRRRARPRQPGPARGDGRTLQPAARPAERSVFRGRSPPAPAHPGTKRADGPRPAGKRPGRRAHARRRRRRRPAPRLRREPGLCRRTARRQPADAAGAGPLPAFGRPDRLPDRPVAAGRRRLPHRPPDHRAARAGRPGRDLQGGRPGSRPVPDLRRGPAEHRRQRHGQGPRLCRDVSGADPRGGPADDPLLARAQGDAGGLSGSPCPGQQNARLSLERRASVFDWRRFYLRVARAVPNAPWRSSGRPWDSLSADPTWRGILPGSDCIWCAGDASAT</sequence>
<feature type="compositionally biased region" description="Basic and acidic residues" evidence="1">
    <location>
        <begin position="311"/>
        <end position="322"/>
    </location>
</feature>
<feature type="compositionally biased region" description="Low complexity" evidence="1">
    <location>
        <begin position="167"/>
        <end position="213"/>
    </location>
</feature>